<feature type="binding site" evidence="3">
    <location>
        <position position="65"/>
    </location>
    <ligand>
        <name>substrate</name>
    </ligand>
</feature>
<accession>A0A255GS94</accession>
<dbReference type="InterPro" id="IPR013078">
    <property type="entry name" value="His_Pase_superF_clade-1"/>
</dbReference>
<dbReference type="EMBL" id="NMVQ01000043">
    <property type="protein sequence ID" value="OYO18678.1"/>
    <property type="molecule type" value="Genomic_DNA"/>
</dbReference>
<evidence type="ECO:0000313" key="5">
    <source>
        <dbReference type="Proteomes" id="UP000216311"/>
    </source>
</evidence>
<evidence type="ECO:0000256" key="2">
    <source>
        <dbReference type="PIRSR" id="PIRSR613078-1"/>
    </source>
</evidence>
<dbReference type="PANTHER" id="PTHR46517">
    <property type="entry name" value="FRUCTOSE-2,6-BISPHOSPHATASE TIGAR"/>
    <property type="match status" value="1"/>
</dbReference>
<dbReference type="Pfam" id="PF00300">
    <property type="entry name" value="His_Phos_1"/>
    <property type="match status" value="1"/>
</dbReference>
<dbReference type="SUPFAM" id="SSF53254">
    <property type="entry name" value="Phosphoglycerate mutase-like"/>
    <property type="match status" value="1"/>
</dbReference>
<dbReference type="GO" id="GO:0043456">
    <property type="term" value="P:regulation of pentose-phosphate shunt"/>
    <property type="evidence" value="ECO:0007669"/>
    <property type="project" value="TreeGrafter"/>
</dbReference>
<dbReference type="PROSITE" id="PS00175">
    <property type="entry name" value="PG_MUTASE"/>
    <property type="match status" value="1"/>
</dbReference>
<evidence type="ECO:0000256" key="3">
    <source>
        <dbReference type="PIRSR" id="PIRSR613078-2"/>
    </source>
</evidence>
<dbReference type="GO" id="GO:0005829">
    <property type="term" value="C:cytosol"/>
    <property type="evidence" value="ECO:0007669"/>
    <property type="project" value="TreeGrafter"/>
</dbReference>
<gene>
    <name evidence="4" type="ORF">CGZ93_14775</name>
</gene>
<dbReference type="AlphaFoldDB" id="A0A255GS94"/>
<dbReference type="PANTHER" id="PTHR46517:SF1">
    <property type="entry name" value="FRUCTOSE-2,6-BISPHOSPHATASE TIGAR"/>
    <property type="match status" value="1"/>
</dbReference>
<keyword evidence="5" id="KW-1185">Reference proteome</keyword>
<organism evidence="4 5">
    <name type="scientific">Enemella dayhoffiae</name>
    <dbReference type="NCBI Taxonomy" id="2016507"/>
    <lineage>
        <taxon>Bacteria</taxon>
        <taxon>Bacillati</taxon>
        <taxon>Actinomycetota</taxon>
        <taxon>Actinomycetes</taxon>
        <taxon>Propionibacteriales</taxon>
        <taxon>Propionibacteriaceae</taxon>
        <taxon>Enemella</taxon>
    </lineage>
</organism>
<dbReference type="CDD" id="cd07067">
    <property type="entry name" value="HP_PGM_like"/>
    <property type="match status" value="1"/>
</dbReference>
<dbReference type="InterPro" id="IPR001345">
    <property type="entry name" value="PG/BPGM_mutase_AS"/>
</dbReference>
<dbReference type="RefSeq" id="WP_094364911.1">
    <property type="nucleotide sequence ID" value="NZ_NMVQ01000043.1"/>
</dbReference>
<protein>
    <submittedName>
        <fullName evidence="4">Histidine phosphatase family protein</fullName>
    </submittedName>
</protein>
<sequence length="230" mass="25253">MTPQPKTGRRLILWRHGQTAWNVENRAQGQLDVAMDAVGEQQVRDSAPQLAALRPDRIWSSDLQRARLTAQELSVLTGIPVRQDRRLREYDVGIRQGLTYDEFRVAHPDVHARFFGDPEYQVPGAEHPEQVISRMAEVMREAAADLAPGQCAVLVGHGAALTSGLLGFFGVSPKLREMFAGMDNCAWAELHEHPARGWQLVAYNQSGAGAAATAGMRDLRGNADATPPAR</sequence>
<proteinExistence type="predicted"/>
<dbReference type="SMART" id="SM00855">
    <property type="entry name" value="PGAM"/>
    <property type="match status" value="1"/>
</dbReference>
<dbReference type="InterPro" id="IPR029033">
    <property type="entry name" value="His_PPase_superfam"/>
</dbReference>
<dbReference type="OrthoDB" id="4697614at2"/>
<name>A0A255GS94_9ACTN</name>
<feature type="binding site" evidence="3">
    <location>
        <begin position="15"/>
        <end position="22"/>
    </location>
    <ligand>
        <name>substrate</name>
    </ligand>
</feature>
<evidence type="ECO:0000313" key="4">
    <source>
        <dbReference type="EMBL" id="OYO18678.1"/>
    </source>
</evidence>
<reference evidence="4 5" key="1">
    <citation type="submission" date="2017-07" db="EMBL/GenBank/DDBJ databases">
        <title>Draft whole genome sequences of clinical Proprionibacteriaceae strains.</title>
        <authorList>
            <person name="Bernier A.-M."/>
            <person name="Bernard K."/>
            <person name="Domingo M.-C."/>
        </authorList>
    </citation>
    <scope>NUCLEOTIDE SEQUENCE [LARGE SCALE GENOMIC DNA]</scope>
    <source>
        <strain evidence="4 5">NML 130396</strain>
    </source>
</reference>
<dbReference type="GO" id="GO:0045820">
    <property type="term" value="P:negative regulation of glycolytic process"/>
    <property type="evidence" value="ECO:0007669"/>
    <property type="project" value="TreeGrafter"/>
</dbReference>
<evidence type="ECO:0000256" key="1">
    <source>
        <dbReference type="ARBA" id="ARBA00022801"/>
    </source>
</evidence>
<dbReference type="GO" id="GO:0004331">
    <property type="term" value="F:fructose-2,6-bisphosphate 2-phosphatase activity"/>
    <property type="evidence" value="ECO:0007669"/>
    <property type="project" value="TreeGrafter"/>
</dbReference>
<keyword evidence="1" id="KW-0378">Hydrolase</keyword>
<feature type="active site" description="Tele-phosphohistidine intermediate" evidence="2">
    <location>
        <position position="16"/>
    </location>
</feature>
<dbReference type="Proteomes" id="UP000216311">
    <property type="component" value="Unassembled WGS sequence"/>
</dbReference>
<feature type="active site" description="Proton donor/acceptor" evidence="2">
    <location>
        <position position="89"/>
    </location>
</feature>
<dbReference type="InterPro" id="IPR051695">
    <property type="entry name" value="Phosphoglycerate_Mutase"/>
</dbReference>
<comment type="caution">
    <text evidence="4">The sequence shown here is derived from an EMBL/GenBank/DDBJ whole genome shotgun (WGS) entry which is preliminary data.</text>
</comment>
<dbReference type="Gene3D" id="3.40.50.1240">
    <property type="entry name" value="Phosphoglycerate mutase-like"/>
    <property type="match status" value="1"/>
</dbReference>